<dbReference type="PANTHER" id="PTHR35535:SF1">
    <property type="entry name" value="HEAT SHOCK PROTEIN HSLJ"/>
    <property type="match status" value="1"/>
</dbReference>
<feature type="domain" description="C-type lysozyme inhibitor" evidence="7">
    <location>
        <begin position="60"/>
        <end position="109"/>
    </location>
</feature>
<dbReference type="SUPFAM" id="SSF141488">
    <property type="entry name" value="YdhA-like"/>
    <property type="match status" value="1"/>
</dbReference>
<feature type="signal peptide" evidence="5">
    <location>
        <begin position="1"/>
        <end position="33"/>
    </location>
</feature>
<evidence type="ECO:0000256" key="5">
    <source>
        <dbReference type="SAM" id="SignalP"/>
    </source>
</evidence>
<keyword evidence="4" id="KW-0449">Lipoprotein</keyword>
<dbReference type="AlphaFoldDB" id="A0A432YPV4"/>
<protein>
    <recommendedName>
        <fullName evidence="10">Secreted protein containing HslJ-like protein</fullName>
    </recommendedName>
</protein>
<dbReference type="Pfam" id="PF09864">
    <property type="entry name" value="MliC"/>
    <property type="match status" value="1"/>
</dbReference>
<dbReference type="InterPro" id="IPR053147">
    <property type="entry name" value="Hsp_HslJ-like"/>
</dbReference>
<dbReference type="InterPro" id="IPR018660">
    <property type="entry name" value="MliC"/>
</dbReference>
<dbReference type="InterPro" id="IPR038670">
    <property type="entry name" value="HslJ-like_sf"/>
</dbReference>
<dbReference type="PANTHER" id="PTHR35535">
    <property type="entry name" value="HEAT SHOCK PROTEIN HSLJ"/>
    <property type="match status" value="1"/>
</dbReference>
<keyword evidence="1 5" id="KW-0732">Signal</keyword>
<dbReference type="InterPro" id="IPR005184">
    <property type="entry name" value="DUF306_Meta_HslJ"/>
</dbReference>
<keyword evidence="2" id="KW-0472">Membrane</keyword>
<sequence>MSLLYSRTASMLSSRTRGVLRVVTLSGAALVFAACSPAPETAQVTRYHCGALPLISERQGQQLTLSFGDTPAAQTMTLQATTSSSGERYVNAEKGAEFWRKGNEAQFSTAGFSLPLCLQEGTLPQQFSARGNEPFWLVAVDGTEATLRTPGNEKPYPDIHLSSLVSIDSTTFTLRLDDATELQLVDTICYDSMSGHSYPYTATLKTVSGDLPGCAGDTNMLISGASWQLHTTGIEFSEAPSLTFHSDQRVSGFAGCNYLTGSYQLSGEGIRFSPLAVTKRMCGPQVMAFENEFLRQLSQASGLKVFPDNTLQLRLRNGDFVHLYQTDLKLWRE</sequence>
<evidence type="ECO:0000256" key="3">
    <source>
        <dbReference type="ARBA" id="ARBA00023139"/>
    </source>
</evidence>
<evidence type="ECO:0000259" key="7">
    <source>
        <dbReference type="Pfam" id="PF09864"/>
    </source>
</evidence>
<evidence type="ECO:0000313" key="8">
    <source>
        <dbReference type="EMBL" id="RUO63146.1"/>
    </source>
</evidence>
<dbReference type="RefSeq" id="WP_126753712.1">
    <property type="nucleotide sequence ID" value="NZ_PIPY01000002.1"/>
</dbReference>
<dbReference type="EMBL" id="PIPY01000002">
    <property type="protein sequence ID" value="RUO63146.1"/>
    <property type="molecule type" value="Genomic_DNA"/>
</dbReference>
<organism evidence="8 9">
    <name type="scientific">Pseudidiomarina insulisalsae</name>
    <dbReference type="NCBI Taxonomy" id="575789"/>
    <lineage>
        <taxon>Bacteria</taxon>
        <taxon>Pseudomonadati</taxon>
        <taxon>Pseudomonadota</taxon>
        <taxon>Gammaproteobacteria</taxon>
        <taxon>Alteromonadales</taxon>
        <taxon>Idiomarinaceae</taxon>
        <taxon>Pseudidiomarina</taxon>
    </lineage>
</organism>
<dbReference type="InterPro" id="IPR036328">
    <property type="entry name" value="MliC_sf"/>
</dbReference>
<gene>
    <name evidence="8" type="ORF">CWI71_02680</name>
</gene>
<feature type="domain" description="DUF306" evidence="6">
    <location>
        <begin position="224"/>
        <end position="319"/>
    </location>
</feature>
<accession>A0A432YPV4</accession>
<evidence type="ECO:0000256" key="2">
    <source>
        <dbReference type="ARBA" id="ARBA00023136"/>
    </source>
</evidence>
<keyword evidence="3" id="KW-0564">Palmitate</keyword>
<reference evidence="9" key="1">
    <citation type="journal article" date="2018" name="Front. Microbiol.">
        <title>Genome-Based Analysis Reveals the Taxonomy and Diversity of the Family Idiomarinaceae.</title>
        <authorList>
            <person name="Liu Y."/>
            <person name="Lai Q."/>
            <person name="Shao Z."/>
        </authorList>
    </citation>
    <scope>NUCLEOTIDE SEQUENCE [LARGE SCALE GENOMIC DNA]</scope>
    <source>
        <strain evidence="9">CVS-6</strain>
    </source>
</reference>
<name>A0A432YPV4_9GAMM</name>
<evidence type="ECO:0000313" key="9">
    <source>
        <dbReference type="Proteomes" id="UP000288259"/>
    </source>
</evidence>
<feature type="chain" id="PRO_5019461182" description="Secreted protein containing HslJ-like protein" evidence="5">
    <location>
        <begin position="34"/>
        <end position="333"/>
    </location>
</feature>
<evidence type="ECO:0000256" key="1">
    <source>
        <dbReference type="ARBA" id="ARBA00022729"/>
    </source>
</evidence>
<evidence type="ECO:0008006" key="10">
    <source>
        <dbReference type="Google" id="ProtNLM"/>
    </source>
</evidence>
<dbReference type="PROSITE" id="PS51257">
    <property type="entry name" value="PROKAR_LIPOPROTEIN"/>
    <property type="match status" value="1"/>
</dbReference>
<evidence type="ECO:0000259" key="6">
    <source>
        <dbReference type="Pfam" id="PF03724"/>
    </source>
</evidence>
<dbReference type="Gene3D" id="2.40.128.270">
    <property type="match status" value="1"/>
</dbReference>
<comment type="caution">
    <text evidence="8">The sequence shown here is derived from an EMBL/GenBank/DDBJ whole genome shotgun (WGS) entry which is preliminary data.</text>
</comment>
<dbReference type="Pfam" id="PF03724">
    <property type="entry name" value="META"/>
    <property type="match status" value="1"/>
</dbReference>
<keyword evidence="9" id="KW-1185">Reference proteome</keyword>
<evidence type="ECO:0000256" key="4">
    <source>
        <dbReference type="ARBA" id="ARBA00023288"/>
    </source>
</evidence>
<dbReference type="OrthoDB" id="5348860at2"/>
<dbReference type="Proteomes" id="UP000288259">
    <property type="component" value="Unassembled WGS sequence"/>
</dbReference>
<proteinExistence type="predicted"/>
<dbReference type="Gene3D" id="2.40.128.200">
    <property type="match status" value="1"/>
</dbReference>